<sequence>MVTIGDVKQATGLSERAIRHYCDLNTLKLPYECNEKYINKW</sequence>
<organism evidence="1 2">
    <name type="scientific">Bacillus bruguierae</name>
    <dbReference type="NCBI Taxonomy" id="3127667"/>
    <lineage>
        <taxon>Bacteria</taxon>
        <taxon>Bacillati</taxon>
        <taxon>Bacillota</taxon>
        <taxon>Bacilli</taxon>
        <taxon>Bacillales</taxon>
        <taxon>Bacillaceae</taxon>
        <taxon>Bacillus</taxon>
    </lineage>
</organism>
<keyword evidence="2" id="KW-1185">Reference proteome</keyword>
<protein>
    <recommendedName>
        <fullName evidence="3">HTH merR-type domain-containing protein</fullName>
    </recommendedName>
</protein>
<evidence type="ECO:0000313" key="2">
    <source>
        <dbReference type="Proteomes" id="UP001372526"/>
    </source>
</evidence>
<accession>A0ABU8FM84</accession>
<gene>
    <name evidence="1" type="ORF">WAZ07_21680</name>
</gene>
<dbReference type="RefSeq" id="WP_336474107.1">
    <property type="nucleotide sequence ID" value="NZ_JBAWSX010000018.1"/>
</dbReference>
<proteinExistence type="predicted"/>
<name>A0ABU8FM84_9BACI</name>
<comment type="caution">
    <text evidence="1">The sequence shown here is derived from an EMBL/GenBank/DDBJ whole genome shotgun (WGS) entry which is preliminary data.</text>
</comment>
<reference evidence="1 2" key="1">
    <citation type="submission" date="2024-01" db="EMBL/GenBank/DDBJ databases">
        <title>Seven novel Bacillus-like species.</title>
        <authorList>
            <person name="Liu G."/>
        </authorList>
    </citation>
    <scope>NUCLEOTIDE SEQUENCE [LARGE SCALE GENOMIC DNA]</scope>
    <source>
        <strain evidence="1 2">FJAT-51639</strain>
    </source>
</reference>
<dbReference type="EMBL" id="JBAWSX010000018">
    <property type="protein sequence ID" value="MEI4803802.1"/>
    <property type="molecule type" value="Genomic_DNA"/>
</dbReference>
<evidence type="ECO:0008006" key="3">
    <source>
        <dbReference type="Google" id="ProtNLM"/>
    </source>
</evidence>
<evidence type="ECO:0000313" key="1">
    <source>
        <dbReference type="EMBL" id="MEI4803802.1"/>
    </source>
</evidence>
<dbReference type="Proteomes" id="UP001372526">
    <property type="component" value="Unassembled WGS sequence"/>
</dbReference>